<evidence type="ECO:0000313" key="4">
    <source>
        <dbReference type="Proteomes" id="UP001320245"/>
    </source>
</evidence>
<gene>
    <name evidence="3" type="ORF">SLS53_008942</name>
</gene>
<evidence type="ECO:0000256" key="1">
    <source>
        <dbReference type="SAM" id="MobiDB-lite"/>
    </source>
</evidence>
<accession>A0AAN9YCA8</accession>
<dbReference type="EMBL" id="JAJSPL020000060">
    <property type="protein sequence ID" value="KAK7730864.1"/>
    <property type="molecule type" value="Genomic_DNA"/>
</dbReference>
<keyword evidence="4" id="KW-1185">Reference proteome</keyword>
<dbReference type="PANTHER" id="PTHR33112">
    <property type="entry name" value="DOMAIN PROTEIN, PUTATIVE-RELATED"/>
    <property type="match status" value="1"/>
</dbReference>
<evidence type="ECO:0000313" key="3">
    <source>
        <dbReference type="EMBL" id="KAK7730864.1"/>
    </source>
</evidence>
<sequence>MSSSSLELCPQPARPNHRPRDFIPLRGRRGGEFDGDAQIQLFLLCAKCKSLERLLGGYVELAAPHVPDPGPLTYEFKEHYPTLGLLRDSFQRGCHLCTLIWDALMKPGNYATLDSDEGWDEAKHGALSIELQLDLPRLILVPLVLSSPSSTTRGCMICIEPASQSVKLERTTPTSAVSTQAVTGGSFYRRCADICDSSHTRCHVKRIDRLPTRLLHVEAVPNDAGTGTAYRVQLVSTENLPADVKYTALSYCWGKQHGLRLTKSNYQYLTADIPYNQLPATIQDSVVVTIALGLRYIWVDALCIVQDCPEDWSREASKMCDVYQGCSIALAASGASDSGDGLFAVRDPLRQVPCRLLGTMHTRSWNSLVESPWALETRGWAIQEQLLPARSIKFGSYLVWECRELIMNEFWIEERPEPKAQPYNGLPIELYPLVLEPRRTDPVNLSGIRDLWYRILTRYSRTNLSVKGDKLVAIAGLGSAFERRTGWKLAHGLWEPFIIQDLLWHRSDGGHCDPTGLRPSWSWASQHGDLSFSTYFVLIVRTYVAECVGIQPFRSSRVELTSPAAMELNGVMCRTREAEQPHDGPHMKYLRAEGWPAAILIMAYYDQDDRPWADGDMILPLSVTVSPDWWPRAEGLVVVPTIDPTAFERVGAFDARVLARLNACEREDAERFLEALAGGGGEPLGRQRILLI</sequence>
<dbReference type="AlphaFoldDB" id="A0AAN9YCA8"/>
<protein>
    <recommendedName>
        <fullName evidence="2">Heterokaryon incompatibility domain-containing protein</fullName>
    </recommendedName>
</protein>
<reference evidence="3 4" key="1">
    <citation type="journal article" date="2023" name="PLoS ONE">
        <title>Cytospora paraplurivora sp. nov. isolated from orchards with fruit tree decline syndrome in Ontario, Canada.</title>
        <authorList>
            <person name="Ilyukhin E."/>
            <person name="Nguyen H.D.T."/>
            <person name="Castle A.J."/>
            <person name="Ellouze W."/>
        </authorList>
    </citation>
    <scope>NUCLEOTIDE SEQUENCE [LARGE SCALE GENOMIC DNA]</scope>
    <source>
        <strain evidence="3 4">FDS-564</strain>
    </source>
</reference>
<comment type="caution">
    <text evidence="3">The sequence shown here is derived from an EMBL/GenBank/DDBJ whole genome shotgun (WGS) entry which is preliminary data.</text>
</comment>
<dbReference type="PANTHER" id="PTHR33112:SF9">
    <property type="entry name" value="HETEROKARYON INCOMPATIBILITY DOMAIN-CONTAINING PROTEIN"/>
    <property type="match status" value="1"/>
</dbReference>
<name>A0AAN9YCA8_9PEZI</name>
<dbReference type="Pfam" id="PF06985">
    <property type="entry name" value="HET"/>
    <property type="match status" value="1"/>
</dbReference>
<feature type="domain" description="Heterokaryon incompatibility" evidence="2">
    <location>
        <begin position="246"/>
        <end position="384"/>
    </location>
</feature>
<dbReference type="InterPro" id="IPR010730">
    <property type="entry name" value="HET"/>
</dbReference>
<evidence type="ECO:0000259" key="2">
    <source>
        <dbReference type="Pfam" id="PF06985"/>
    </source>
</evidence>
<dbReference type="Proteomes" id="UP001320245">
    <property type="component" value="Unassembled WGS sequence"/>
</dbReference>
<proteinExistence type="predicted"/>
<organism evidence="3 4">
    <name type="scientific">Cytospora paraplurivora</name>
    <dbReference type="NCBI Taxonomy" id="2898453"/>
    <lineage>
        <taxon>Eukaryota</taxon>
        <taxon>Fungi</taxon>
        <taxon>Dikarya</taxon>
        <taxon>Ascomycota</taxon>
        <taxon>Pezizomycotina</taxon>
        <taxon>Sordariomycetes</taxon>
        <taxon>Sordariomycetidae</taxon>
        <taxon>Diaporthales</taxon>
        <taxon>Cytosporaceae</taxon>
        <taxon>Cytospora</taxon>
    </lineage>
</organism>
<feature type="region of interest" description="Disordered" evidence="1">
    <location>
        <begin position="1"/>
        <end position="20"/>
    </location>
</feature>